<proteinExistence type="predicted"/>
<dbReference type="EMBL" id="CABFNP030001195">
    <property type="protein sequence ID" value="CAI6091911.1"/>
    <property type="molecule type" value="Genomic_DNA"/>
</dbReference>
<evidence type="ECO:0000313" key="1">
    <source>
        <dbReference type="EMBL" id="CAI6091911.1"/>
    </source>
</evidence>
<accession>A0AA35M900</accession>
<comment type="caution">
    <text evidence="1">The sequence shown here is derived from an EMBL/GenBank/DDBJ whole genome shotgun (WGS) entry which is preliminary data.</text>
</comment>
<gene>
    <name evidence="1" type="ORF">CCHLO57077_00006075</name>
</gene>
<keyword evidence="2" id="KW-1185">Reference proteome</keyword>
<dbReference type="Proteomes" id="UP001160390">
    <property type="component" value="Unassembled WGS sequence"/>
</dbReference>
<reference evidence="1" key="1">
    <citation type="submission" date="2023-01" db="EMBL/GenBank/DDBJ databases">
        <authorList>
            <person name="Piombo E."/>
        </authorList>
    </citation>
    <scope>NUCLEOTIDE SEQUENCE</scope>
</reference>
<name>A0AA35M900_9HYPO</name>
<evidence type="ECO:0000313" key="2">
    <source>
        <dbReference type="Proteomes" id="UP001160390"/>
    </source>
</evidence>
<protein>
    <submittedName>
        <fullName evidence="1">Uncharacterized protein</fullName>
    </submittedName>
</protein>
<dbReference type="AlphaFoldDB" id="A0AA35M900"/>
<organism evidence="1 2">
    <name type="scientific">Clonostachys chloroleuca</name>
    <dbReference type="NCBI Taxonomy" id="1926264"/>
    <lineage>
        <taxon>Eukaryota</taxon>
        <taxon>Fungi</taxon>
        <taxon>Dikarya</taxon>
        <taxon>Ascomycota</taxon>
        <taxon>Pezizomycotina</taxon>
        <taxon>Sordariomycetes</taxon>
        <taxon>Hypocreomycetidae</taxon>
        <taxon>Hypocreales</taxon>
        <taxon>Bionectriaceae</taxon>
        <taxon>Clonostachys</taxon>
    </lineage>
</organism>
<sequence>MDAFVSVTGPPKCMCHLLDDETKEKLLSFCPIAPRIIEDGDKGCSHLKLAWVWRILYDNLLSPDCNDEWSTEGWAHLGSLQQSLRITLSLILTMLPNWSVHMAYIRFGPHTSVERLEKLILDEFLPMMKLRIHPENQEPDPDIDPETGLHSDLDKYLPRVARTAVEVDLWILASGKNVRVDFRDPETGKVSGFPYKPDYMFPQNSLIRTSARPITGAPVDLVVEPLRFCLIVFLFDITRFFSLVYFPPKSLQ</sequence>